<dbReference type="PROSITE" id="PS51762">
    <property type="entry name" value="GH16_2"/>
    <property type="match status" value="1"/>
</dbReference>
<proteinExistence type="predicted"/>
<keyword evidence="3" id="KW-1185">Reference proteome</keyword>
<dbReference type="GO" id="GO:0004553">
    <property type="term" value="F:hydrolase activity, hydrolyzing O-glycosyl compounds"/>
    <property type="evidence" value="ECO:0007669"/>
    <property type="project" value="InterPro"/>
</dbReference>
<dbReference type="InterPro" id="IPR000757">
    <property type="entry name" value="Beta-glucanase-like"/>
</dbReference>
<dbReference type="SUPFAM" id="SSF49899">
    <property type="entry name" value="Concanavalin A-like lectins/glucanases"/>
    <property type="match status" value="1"/>
</dbReference>
<dbReference type="EMBL" id="ML210173">
    <property type="protein sequence ID" value="TFK26582.1"/>
    <property type="molecule type" value="Genomic_DNA"/>
</dbReference>
<sequence length="308" mass="33930">MTPSQFGLSEKPICAKHNYGITETHIGDGFLQAFSFEAIRDPTHGRVNYVNEYTAHQEGLLNTTADSLILRADSWTELRSDGPGRNSFRLKSNRKYQTSVMVFDIRHMPQGCGTWPAVWTVGDDWPNQGELDILEGVNDQSPNQVTIHTNQGCVMPPNRNQTGTSSGDNCDVYATNNAGCGVKLNDNRSYGPTFNENGGGWIAVERTQEYAKAWFWPRDGNPPHEIRRGAQHVNPDSWGTPGAHFPSTSGCDLGSKFGPQSIVINRGDWAGSVYSSSGCPSTCENFVNSHPEAFVSAYFDIGSLRIYE</sequence>
<evidence type="ECO:0000313" key="3">
    <source>
        <dbReference type="Proteomes" id="UP000307440"/>
    </source>
</evidence>
<dbReference type="GO" id="GO:0009251">
    <property type="term" value="P:glucan catabolic process"/>
    <property type="evidence" value="ECO:0007669"/>
    <property type="project" value="TreeGrafter"/>
</dbReference>
<dbReference type="Pfam" id="PF26113">
    <property type="entry name" value="GH16_XgeA"/>
    <property type="match status" value="1"/>
</dbReference>
<evidence type="ECO:0000259" key="1">
    <source>
        <dbReference type="PROSITE" id="PS51762"/>
    </source>
</evidence>
<name>A0A5C3L0T2_COPMA</name>
<dbReference type="InterPro" id="IPR013320">
    <property type="entry name" value="ConA-like_dom_sf"/>
</dbReference>
<dbReference type="Proteomes" id="UP000307440">
    <property type="component" value="Unassembled WGS sequence"/>
</dbReference>
<dbReference type="AlphaFoldDB" id="A0A5C3L0T2"/>
<accession>A0A5C3L0T2</accession>
<protein>
    <submittedName>
        <fullName evidence="2">2 beta-glucanase</fullName>
    </submittedName>
</protein>
<organism evidence="2 3">
    <name type="scientific">Coprinopsis marcescibilis</name>
    <name type="common">Agaric fungus</name>
    <name type="synonym">Psathyrella marcescibilis</name>
    <dbReference type="NCBI Taxonomy" id="230819"/>
    <lineage>
        <taxon>Eukaryota</taxon>
        <taxon>Fungi</taxon>
        <taxon>Dikarya</taxon>
        <taxon>Basidiomycota</taxon>
        <taxon>Agaricomycotina</taxon>
        <taxon>Agaricomycetes</taxon>
        <taxon>Agaricomycetidae</taxon>
        <taxon>Agaricales</taxon>
        <taxon>Agaricineae</taxon>
        <taxon>Psathyrellaceae</taxon>
        <taxon>Coprinopsis</taxon>
    </lineage>
</organism>
<dbReference type="InterPro" id="IPR050546">
    <property type="entry name" value="Glycosyl_Hydrlase_16"/>
</dbReference>
<reference evidence="2 3" key="1">
    <citation type="journal article" date="2019" name="Nat. Ecol. Evol.">
        <title>Megaphylogeny resolves global patterns of mushroom evolution.</title>
        <authorList>
            <person name="Varga T."/>
            <person name="Krizsan K."/>
            <person name="Foldi C."/>
            <person name="Dima B."/>
            <person name="Sanchez-Garcia M."/>
            <person name="Sanchez-Ramirez S."/>
            <person name="Szollosi G.J."/>
            <person name="Szarkandi J.G."/>
            <person name="Papp V."/>
            <person name="Albert L."/>
            <person name="Andreopoulos W."/>
            <person name="Angelini C."/>
            <person name="Antonin V."/>
            <person name="Barry K.W."/>
            <person name="Bougher N.L."/>
            <person name="Buchanan P."/>
            <person name="Buyck B."/>
            <person name="Bense V."/>
            <person name="Catcheside P."/>
            <person name="Chovatia M."/>
            <person name="Cooper J."/>
            <person name="Damon W."/>
            <person name="Desjardin D."/>
            <person name="Finy P."/>
            <person name="Geml J."/>
            <person name="Haridas S."/>
            <person name="Hughes K."/>
            <person name="Justo A."/>
            <person name="Karasinski D."/>
            <person name="Kautmanova I."/>
            <person name="Kiss B."/>
            <person name="Kocsube S."/>
            <person name="Kotiranta H."/>
            <person name="LaButti K.M."/>
            <person name="Lechner B.E."/>
            <person name="Liimatainen K."/>
            <person name="Lipzen A."/>
            <person name="Lukacs Z."/>
            <person name="Mihaltcheva S."/>
            <person name="Morgado L.N."/>
            <person name="Niskanen T."/>
            <person name="Noordeloos M.E."/>
            <person name="Ohm R.A."/>
            <person name="Ortiz-Santana B."/>
            <person name="Ovrebo C."/>
            <person name="Racz N."/>
            <person name="Riley R."/>
            <person name="Savchenko A."/>
            <person name="Shiryaev A."/>
            <person name="Soop K."/>
            <person name="Spirin V."/>
            <person name="Szebenyi C."/>
            <person name="Tomsovsky M."/>
            <person name="Tulloss R.E."/>
            <person name="Uehling J."/>
            <person name="Grigoriev I.V."/>
            <person name="Vagvolgyi C."/>
            <person name="Papp T."/>
            <person name="Martin F.M."/>
            <person name="Miettinen O."/>
            <person name="Hibbett D.S."/>
            <person name="Nagy L.G."/>
        </authorList>
    </citation>
    <scope>NUCLEOTIDE SEQUENCE [LARGE SCALE GENOMIC DNA]</scope>
    <source>
        <strain evidence="2 3">CBS 121175</strain>
    </source>
</reference>
<dbReference type="PANTHER" id="PTHR10963:SF24">
    <property type="entry name" value="GLYCOSIDASE C21B10.07-RELATED"/>
    <property type="match status" value="1"/>
</dbReference>
<dbReference type="OrthoDB" id="192832at2759"/>
<feature type="domain" description="GH16" evidence="1">
    <location>
        <begin position="17"/>
        <end position="278"/>
    </location>
</feature>
<dbReference type="STRING" id="230819.A0A5C3L0T2"/>
<dbReference type="CDD" id="cd02181">
    <property type="entry name" value="GH16_fungal_Lam16A_glucanase"/>
    <property type="match status" value="1"/>
</dbReference>
<gene>
    <name evidence="2" type="ORF">FA15DRAFT_679513</name>
</gene>
<dbReference type="Gene3D" id="2.60.120.200">
    <property type="match status" value="1"/>
</dbReference>
<evidence type="ECO:0000313" key="2">
    <source>
        <dbReference type="EMBL" id="TFK26582.1"/>
    </source>
</evidence>
<dbReference type="PANTHER" id="PTHR10963">
    <property type="entry name" value="GLYCOSYL HYDROLASE-RELATED"/>
    <property type="match status" value="1"/>
</dbReference>